<proteinExistence type="predicted"/>
<keyword evidence="1" id="KW-0472">Membrane</keyword>
<keyword evidence="3" id="KW-1185">Reference proteome</keyword>
<keyword evidence="1" id="KW-0812">Transmembrane</keyword>
<dbReference type="AlphaFoldDB" id="A0A514BSS7"/>
<evidence type="ECO:0000313" key="3">
    <source>
        <dbReference type="Proteomes" id="UP000317199"/>
    </source>
</evidence>
<dbReference type="EMBL" id="CP041242">
    <property type="protein sequence ID" value="QDH70441.1"/>
    <property type="molecule type" value="Genomic_DNA"/>
</dbReference>
<evidence type="ECO:0000256" key="1">
    <source>
        <dbReference type="SAM" id="Phobius"/>
    </source>
</evidence>
<gene>
    <name evidence="2" type="ORF">FKV23_10375</name>
</gene>
<dbReference type="Proteomes" id="UP000317199">
    <property type="component" value="Chromosome"/>
</dbReference>
<organism evidence="2 3">
    <name type="scientific">Marilutibacter alkalisoli</name>
    <dbReference type="NCBI Taxonomy" id="2591633"/>
    <lineage>
        <taxon>Bacteria</taxon>
        <taxon>Pseudomonadati</taxon>
        <taxon>Pseudomonadota</taxon>
        <taxon>Gammaproteobacteria</taxon>
        <taxon>Lysobacterales</taxon>
        <taxon>Lysobacteraceae</taxon>
        <taxon>Marilutibacter</taxon>
    </lineage>
</organism>
<evidence type="ECO:0000313" key="2">
    <source>
        <dbReference type="EMBL" id="QDH70441.1"/>
    </source>
</evidence>
<feature type="transmembrane region" description="Helical" evidence="1">
    <location>
        <begin position="71"/>
        <end position="93"/>
    </location>
</feature>
<reference evidence="2 3" key="1">
    <citation type="submission" date="2019-06" db="EMBL/GenBank/DDBJ databases">
        <title>Lysobacter alkalisoli sp. nov. isolated from saline-alkali soil.</title>
        <authorList>
            <person name="Sun J.-Q."/>
            <person name="Xu L."/>
        </authorList>
    </citation>
    <scope>NUCLEOTIDE SEQUENCE [LARGE SCALE GENOMIC DNA]</scope>
    <source>
        <strain evidence="2 3">SJ-36</strain>
    </source>
</reference>
<feature type="transmembrane region" description="Helical" evidence="1">
    <location>
        <begin position="99"/>
        <end position="118"/>
    </location>
</feature>
<protein>
    <submittedName>
        <fullName evidence="2">Uncharacterized protein</fullName>
    </submittedName>
</protein>
<accession>A0A514BSS7</accession>
<dbReference type="KEGG" id="lyj:FKV23_10375"/>
<name>A0A514BSS7_9GAMM</name>
<dbReference type="RefSeq" id="WP_141623776.1">
    <property type="nucleotide sequence ID" value="NZ_CP041242.1"/>
</dbReference>
<dbReference type="OrthoDB" id="5519326at2"/>
<sequence length="127" mass="14506">MDDIWVRFVENMGDRISGPMKFRLLLQPIMALIFATIAGLKDARTGKPPYFWALLTEPAHRRDMVKDGWKSVGKIFVLALVLDVVYQFIVARFVYPGEAIIVAIVLAIVPYLIVRGLVTRLSRRAYR</sequence>
<keyword evidence="1" id="KW-1133">Transmembrane helix</keyword>